<feature type="transmembrane region" description="Helical" evidence="5">
    <location>
        <begin position="448"/>
        <end position="466"/>
    </location>
</feature>
<evidence type="ECO:0000256" key="5">
    <source>
        <dbReference type="SAM" id="Phobius"/>
    </source>
</evidence>
<name>A0A9P6WGQ9_9ASCO</name>
<dbReference type="PANTHER" id="PTHR23507">
    <property type="entry name" value="ZGC:174356"/>
    <property type="match status" value="1"/>
</dbReference>
<dbReference type="EMBL" id="PUHW01000368">
    <property type="protein sequence ID" value="KAG0686830.1"/>
    <property type="molecule type" value="Genomic_DNA"/>
</dbReference>
<feature type="transmembrane region" description="Helical" evidence="5">
    <location>
        <begin position="487"/>
        <end position="507"/>
    </location>
</feature>
<keyword evidence="3 5" id="KW-1133">Transmembrane helix</keyword>
<keyword evidence="4 5" id="KW-0472">Membrane</keyword>
<proteinExistence type="predicted"/>
<accession>A0A9P6WGQ9</accession>
<dbReference type="InterPro" id="IPR005829">
    <property type="entry name" value="Sugar_transporter_CS"/>
</dbReference>
<evidence type="ECO:0000256" key="2">
    <source>
        <dbReference type="ARBA" id="ARBA00022692"/>
    </source>
</evidence>
<dbReference type="AlphaFoldDB" id="A0A9P6WGQ9"/>
<dbReference type="InterPro" id="IPR020846">
    <property type="entry name" value="MFS_dom"/>
</dbReference>
<feature type="transmembrane region" description="Helical" evidence="5">
    <location>
        <begin position="412"/>
        <end position="436"/>
    </location>
</feature>
<dbReference type="PROSITE" id="PS50850">
    <property type="entry name" value="MFS"/>
    <property type="match status" value="1"/>
</dbReference>
<organism evidence="7 8">
    <name type="scientific">Pichia californica</name>
    <dbReference type="NCBI Taxonomy" id="460514"/>
    <lineage>
        <taxon>Eukaryota</taxon>
        <taxon>Fungi</taxon>
        <taxon>Dikarya</taxon>
        <taxon>Ascomycota</taxon>
        <taxon>Saccharomycotina</taxon>
        <taxon>Pichiomycetes</taxon>
        <taxon>Pichiales</taxon>
        <taxon>Pichiaceae</taxon>
        <taxon>Pichia</taxon>
    </lineage>
</organism>
<gene>
    <name evidence="7" type="ORF">C6P40_003297</name>
</gene>
<feature type="transmembrane region" description="Helical" evidence="5">
    <location>
        <begin position="294"/>
        <end position="314"/>
    </location>
</feature>
<dbReference type="InterPro" id="IPR036259">
    <property type="entry name" value="MFS_trans_sf"/>
</dbReference>
<dbReference type="SUPFAM" id="SSF103473">
    <property type="entry name" value="MFS general substrate transporter"/>
    <property type="match status" value="1"/>
</dbReference>
<evidence type="ECO:0000256" key="3">
    <source>
        <dbReference type="ARBA" id="ARBA00022989"/>
    </source>
</evidence>
<dbReference type="GO" id="GO:0022857">
    <property type="term" value="F:transmembrane transporter activity"/>
    <property type="evidence" value="ECO:0007669"/>
    <property type="project" value="InterPro"/>
</dbReference>
<evidence type="ECO:0000256" key="4">
    <source>
        <dbReference type="ARBA" id="ARBA00023136"/>
    </source>
</evidence>
<comment type="caution">
    <text evidence="7">The sequence shown here is derived from an EMBL/GenBank/DDBJ whole genome shotgun (WGS) entry which is preliminary data.</text>
</comment>
<keyword evidence="8" id="KW-1185">Reference proteome</keyword>
<evidence type="ECO:0000259" key="6">
    <source>
        <dbReference type="PROSITE" id="PS50850"/>
    </source>
</evidence>
<dbReference type="OrthoDB" id="3026777at2759"/>
<feature type="transmembrane region" description="Helical" evidence="5">
    <location>
        <begin position="513"/>
        <end position="538"/>
    </location>
</feature>
<feature type="transmembrane region" description="Helical" evidence="5">
    <location>
        <begin position="113"/>
        <end position="131"/>
    </location>
</feature>
<dbReference type="InterPro" id="IPR011701">
    <property type="entry name" value="MFS"/>
</dbReference>
<comment type="subcellular location">
    <subcellularLocation>
        <location evidence="1">Membrane</location>
        <topology evidence="1">Multi-pass membrane protein</topology>
    </subcellularLocation>
</comment>
<evidence type="ECO:0000256" key="1">
    <source>
        <dbReference type="ARBA" id="ARBA00004141"/>
    </source>
</evidence>
<feature type="domain" description="Major facilitator superfamily (MFS) profile" evidence="6">
    <location>
        <begin position="112"/>
        <end position="608"/>
    </location>
</feature>
<dbReference type="PANTHER" id="PTHR23507:SF1">
    <property type="entry name" value="FI18259P1-RELATED"/>
    <property type="match status" value="1"/>
</dbReference>
<feature type="transmembrane region" description="Helical" evidence="5">
    <location>
        <begin position="197"/>
        <end position="216"/>
    </location>
</feature>
<dbReference type="PROSITE" id="PS00216">
    <property type="entry name" value="SUGAR_TRANSPORT_1"/>
    <property type="match status" value="1"/>
</dbReference>
<reference evidence="7" key="1">
    <citation type="submission" date="2020-11" db="EMBL/GenBank/DDBJ databases">
        <title>Kefir isolates.</title>
        <authorList>
            <person name="Marcisauskas S."/>
            <person name="Kim Y."/>
            <person name="Blasche S."/>
        </authorList>
    </citation>
    <scope>NUCLEOTIDE SEQUENCE</scope>
    <source>
        <strain evidence="7">Olga-1</strain>
    </source>
</reference>
<dbReference type="Proteomes" id="UP000697127">
    <property type="component" value="Unassembled WGS sequence"/>
</dbReference>
<keyword evidence="2 5" id="KW-0812">Transmembrane</keyword>
<dbReference type="Gene3D" id="1.20.1250.20">
    <property type="entry name" value="MFS general substrate transporter like domains"/>
    <property type="match status" value="1"/>
</dbReference>
<feature type="transmembrane region" description="Helical" evidence="5">
    <location>
        <begin position="550"/>
        <end position="572"/>
    </location>
</feature>
<evidence type="ECO:0000313" key="8">
    <source>
        <dbReference type="Proteomes" id="UP000697127"/>
    </source>
</evidence>
<feature type="transmembrane region" description="Helical" evidence="5">
    <location>
        <begin position="266"/>
        <end position="288"/>
    </location>
</feature>
<sequence length="610" mass="67267">MTIEKNQAYNYAILNADIAEEAALMSSSEGYDAELDVSVNSFTSQLADIETVAADEIAVLVGGTDVDYMSTFENTNDNNELQSSVISDVSDSILLLQERETHATLKWYRRPSVIMISLMLFLYTFSAGISMSSELQMVLQGVCYSYNHGELTDCSSNGVQQANANIQKWTNFISSIIKILVSTKIGKMSDIYGRKPVILVTFIMTALSKFLLIFVLQPQYFSFNSFLASNLVDSLGGCVYVMLGSANSYTIDVVHEKNRLQAMGQITGALFLGLSLGPLFSSFLSASFSIEPTYLIGLSATMMFLSILLVILVIPESRGLKLKNKSRRLSVRSQREQESNPTFFYKLGLSSFFESFTSLKLLWVSRPIDFKNSLMRSDSEVSTETSHLLSNSNNLRIPITSTKLDMTARFNVILLLGVEILITFCISGASLPVALYLVYTFQINQNQLGLFVGVAAGLRAIVLTLFNPWMQHHLLEIFNHDSFNIDFIDVTSIGFAILCELIAALLASSSTTLTAVFLYVIFSSATGIASPVIHAALLKYNPSPGKNGEFFGALALIRNLINLISPWVFLSIYSFGLGIGKPQLIFYLIFIAFSLSALLMGNLKFHPPPS</sequence>
<feature type="transmembrane region" description="Helical" evidence="5">
    <location>
        <begin position="584"/>
        <end position="603"/>
    </location>
</feature>
<dbReference type="Pfam" id="PF07690">
    <property type="entry name" value="MFS_1"/>
    <property type="match status" value="1"/>
</dbReference>
<evidence type="ECO:0000313" key="7">
    <source>
        <dbReference type="EMBL" id="KAG0686830.1"/>
    </source>
</evidence>
<dbReference type="GO" id="GO:0016020">
    <property type="term" value="C:membrane"/>
    <property type="evidence" value="ECO:0007669"/>
    <property type="project" value="UniProtKB-SubCell"/>
</dbReference>
<protein>
    <recommendedName>
        <fullName evidence="6">Major facilitator superfamily (MFS) profile domain-containing protein</fullName>
    </recommendedName>
</protein>